<reference evidence="2" key="1">
    <citation type="submission" date="2023-03" db="EMBL/GenBank/DDBJ databases">
        <title>Massive genome expansion in bonnet fungi (Mycena s.s.) driven by repeated elements and novel gene families across ecological guilds.</title>
        <authorList>
            <consortium name="Lawrence Berkeley National Laboratory"/>
            <person name="Harder C.B."/>
            <person name="Miyauchi S."/>
            <person name="Viragh M."/>
            <person name="Kuo A."/>
            <person name="Thoen E."/>
            <person name="Andreopoulos B."/>
            <person name="Lu D."/>
            <person name="Skrede I."/>
            <person name="Drula E."/>
            <person name="Henrissat B."/>
            <person name="Morin E."/>
            <person name="Kohler A."/>
            <person name="Barry K."/>
            <person name="LaButti K."/>
            <person name="Morin E."/>
            <person name="Salamov A."/>
            <person name="Lipzen A."/>
            <person name="Mereny Z."/>
            <person name="Hegedus B."/>
            <person name="Baldrian P."/>
            <person name="Stursova M."/>
            <person name="Weitz H."/>
            <person name="Taylor A."/>
            <person name="Grigoriev I.V."/>
            <person name="Nagy L.G."/>
            <person name="Martin F."/>
            <person name="Kauserud H."/>
        </authorList>
    </citation>
    <scope>NUCLEOTIDE SEQUENCE</scope>
    <source>
        <strain evidence="2">CBHHK182m</strain>
    </source>
</reference>
<name>A0AAD7MF53_9AGAR</name>
<evidence type="ECO:0000313" key="1">
    <source>
        <dbReference type="EMBL" id="KAJ7713989.1"/>
    </source>
</evidence>
<keyword evidence="3" id="KW-1185">Reference proteome</keyword>
<protein>
    <recommendedName>
        <fullName evidence="4">SWIM-type domain-containing protein</fullName>
    </recommendedName>
</protein>
<dbReference type="EMBL" id="JARKIB010000332">
    <property type="protein sequence ID" value="KAJ7713990.1"/>
    <property type="molecule type" value="Genomic_DNA"/>
</dbReference>
<dbReference type="EMBL" id="JARKIB010000332">
    <property type="protein sequence ID" value="KAJ7713989.1"/>
    <property type="molecule type" value="Genomic_DNA"/>
</dbReference>
<evidence type="ECO:0000313" key="3">
    <source>
        <dbReference type="Proteomes" id="UP001215598"/>
    </source>
</evidence>
<comment type="caution">
    <text evidence="2">The sequence shown here is derived from an EMBL/GenBank/DDBJ whole genome shotgun (WGS) entry which is preliminary data.</text>
</comment>
<proteinExistence type="predicted"/>
<sequence length="200" mass="23014">VSVIFTAGIRTNGRVEVENRITKVFSGPKKSLFQVFTALNDRTEEQQRDENIRALFKPILDLLRTHAGPFALQTCFKQMELSMYYEAAVLQRPEGVRDWRARNDFANDNAYIGTRFLLRLVQEQGIVPSYLIKITHTETGVVHIIALLPDGRYMCDCCMGNNLGVVCRHFFLAWVKIPGLPFHISLIRKRCELKHLLYSI</sequence>
<gene>
    <name evidence="2" type="ORF">B0H16DRAFT_1340953</name>
    <name evidence="1" type="ORF">B0H16DRAFT_1340960</name>
</gene>
<evidence type="ECO:0000313" key="2">
    <source>
        <dbReference type="EMBL" id="KAJ7713990.1"/>
    </source>
</evidence>
<organism evidence="2 3">
    <name type="scientific">Mycena metata</name>
    <dbReference type="NCBI Taxonomy" id="1033252"/>
    <lineage>
        <taxon>Eukaryota</taxon>
        <taxon>Fungi</taxon>
        <taxon>Dikarya</taxon>
        <taxon>Basidiomycota</taxon>
        <taxon>Agaricomycotina</taxon>
        <taxon>Agaricomycetes</taxon>
        <taxon>Agaricomycetidae</taxon>
        <taxon>Agaricales</taxon>
        <taxon>Marasmiineae</taxon>
        <taxon>Mycenaceae</taxon>
        <taxon>Mycena</taxon>
    </lineage>
</organism>
<feature type="non-terminal residue" evidence="2">
    <location>
        <position position="200"/>
    </location>
</feature>
<dbReference type="Proteomes" id="UP001215598">
    <property type="component" value="Unassembled WGS sequence"/>
</dbReference>
<accession>A0AAD7MF53</accession>
<dbReference type="AlphaFoldDB" id="A0AAD7MF53"/>
<evidence type="ECO:0008006" key="4">
    <source>
        <dbReference type="Google" id="ProtNLM"/>
    </source>
</evidence>